<feature type="compositionally biased region" description="Low complexity" evidence="1">
    <location>
        <begin position="34"/>
        <end position="49"/>
    </location>
</feature>
<proteinExistence type="predicted"/>
<dbReference type="EMBL" id="LT629787">
    <property type="protein sequence ID" value="SDU14440.1"/>
    <property type="molecule type" value="Genomic_DNA"/>
</dbReference>
<dbReference type="AlphaFoldDB" id="A0A1H2G4K2"/>
<evidence type="ECO:0000256" key="1">
    <source>
        <dbReference type="SAM" id="MobiDB-lite"/>
    </source>
</evidence>
<dbReference type="OrthoDB" id="5741693at2"/>
<keyword evidence="2" id="KW-0282">Flagellum</keyword>
<feature type="region of interest" description="Disordered" evidence="1">
    <location>
        <begin position="16"/>
        <end position="63"/>
    </location>
</feature>
<organism evidence="2 3">
    <name type="scientific">Halopseudomonas salegens</name>
    <dbReference type="NCBI Taxonomy" id="1434072"/>
    <lineage>
        <taxon>Bacteria</taxon>
        <taxon>Pseudomonadati</taxon>
        <taxon>Pseudomonadota</taxon>
        <taxon>Gammaproteobacteria</taxon>
        <taxon>Pseudomonadales</taxon>
        <taxon>Pseudomonadaceae</taxon>
        <taxon>Halopseudomonas</taxon>
    </lineage>
</organism>
<reference evidence="3" key="1">
    <citation type="submission" date="2016-10" db="EMBL/GenBank/DDBJ databases">
        <authorList>
            <person name="Varghese N."/>
            <person name="Submissions S."/>
        </authorList>
    </citation>
    <scope>NUCLEOTIDE SEQUENCE [LARGE SCALE GENOMIC DNA]</scope>
    <source>
        <strain evidence="3">CECT 8338</strain>
    </source>
</reference>
<dbReference type="SUPFAM" id="SSF160214">
    <property type="entry name" value="FlaG-like"/>
    <property type="match status" value="1"/>
</dbReference>
<keyword evidence="3" id="KW-1185">Reference proteome</keyword>
<keyword evidence="2" id="KW-0969">Cilium</keyword>
<feature type="compositionally biased region" description="Polar residues" evidence="1">
    <location>
        <begin position="16"/>
        <end position="33"/>
    </location>
</feature>
<accession>A0A1H2G4K2</accession>
<name>A0A1H2G4K2_9GAMM</name>
<dbReference type="InterPro" id="IPR005186">
    <property type="entry name" value="FlaG"/>
</dbReference>
<gene>
    <name evidence="2" type="ORF">SAMN05216210_2031</name>
</gene>
<dbReference type="RefSeq" id="WP_092386543.1">
    <property type="nucleotide sequence ID" value="NZ_LT629787.1"/>
</dbReference>
<sequence>MDIGVLKPFELNRSASNGVSVEAGSGQQALAKSTQVTAPAATQPVAAQTREAVEQVQPAERMEPEELQTVVSDMQDFVQSVRRDINFQLDDTSGQVVINVTEAGSGDVIRQIPSEEALRLAESLSEIRSLLFEAEA</sequence>
<dbReference type="PANTHER" id="PTHR37166:SF1">
    <property type="entry name" value="PROTEIN FLAG"/>
    <property type="match status" value="1"/>
</dbReference>
<dbReference type="Pfam" id="PF03646">
    <property type="entry name" value="FlaG"/>
    <property type="match status" value="1"/>
</dbReference>
<keyword evidence="2" id="KW-0966">Cell projection</keyword>
<evidence type="ECO:0000313" key="2">
    <source>
        <dbReference type="EMBL" id="SDU14440.1"/>
    </source>
</evidence>
<protein>
    <submittedName>
        <fullName evidence="2">Flagellar protein FlaG</fullName>
    </submittedName>
</protein>
<dbReference type="STRING" id="1434072.SAMN05216210_2031"/>
<dbReference type="Gene3D" id="3.30.160.170">
    <property type="entry name" value="FlaG-like"/>
    <property type="match status" value="1"/>
</dbReference>
<evidence type="ECO:0000313" key="3">
    <source>
        <dbReference type="Proteomes" id="UP000243924"/>
    </source>
</evidence>
<dbReference type="InterPro" id="IPR035924">
    <property type="entry name" value="FlaG-like_sf"/>
</dbReference>
<dbReference type="Proteomes" id="UP000243924">
    <property type="component" value="Chromosome I"/>
</dbReference>
<dbReference type="PANTHER" id="PTHR37166">
    <property type="entry name" value="PROTEIN FLAG"/>
    <property type="match status" value="1"/>
</dbReference>